<evidence type="ECO:0000313" key="2">
    <source>
        <dbReference type="EMBL" id="GLB41237.1"/>
    </source>
</evidence>
<dbReference type="SUPFAM" id="SSF55347">
    <property type="entry name" value="Glyceraldehyde-3-phosphate dehydrogenase-like, C-terminal domain"/>
    <property type="match status" value="1"/>
</dbReference>
<keyword evidence="2" id="KW-0808">Transferase</keyword>
<gene>
    <name evidence="2" type="primary">6</name>
    <name evidence="2" type="ORF">LshimejAT787_0904520</name>
</gene>
<dbReference type="OrthoDB" id="438291at2759"/>
<proteinExistence type="predicted"/>
<dbReference type="PANTHER" id="PTHR32338">
    <property type="entry name" value="N-ACETYL-GAMMA-GLUTAMYL-PHOSPHATE REDUCTASE, CHLOROPLASTIC-RELATED-RELATED"/>
    <property type="match status" value="1"/>
</dbReference>
<dbReference type="Proteomes" id="UP001063166">
    <property type="component" value="Unassembled WGS sequence"/>
</dbReference>
<dbReference type="Pfam" id="PF22698">
    <property type="entry name" value="Semialdhyde_dhC_1"/>
    <property type="match status" value="1"/>
</dbReference>
<organism evidence="2 3">
    <name type="scientific">Lyophyllum shimeji</name>
    <name type="common">Hon-shimeji</name>
    <name type="synonym">Tricholoma shimeji</name>
    <dbReference type="NCBI Taxonomy" id="47721"/>
    <lineage>
        <taxon>Eukaryota</taxon>
        <taxon>Fungi</taxon>
        <taxon>Dikarya</taxon>
        <taxon>Basidiomycota</taxon>
        <taxon>Agaricomycotina</taxon>
        <taxon>Agaricomycetes</taxon>
        <taxon>Agaricomycetidae</taxon>
        <taxon>Agaricales</taxon>
        <taxon>Tricholomatineae</taxon>
        <taxon>Lyophyllaceae</taxon>
        <taxon>Lyophyllum</taxon>
    </lineage>
</organism>
<keyword evidence="3" id="KW-1185">Reference proteome</keyword>
<dbReference type="Gene3D" id="3.30.360.10">
    <property type="entry name" value="Dihydrodipicolinate Reductase, domain 2"/>
    <property type="match status" value="1"/>
</dbReference>
<accession>A0A9P3PTV4</accession>
<dbReference type="PANTHER" id="PTHR32338:SF10">
    <property type="entry name" value="N-ACETYL-GAMMA-GLUTAMYL-PHOSPHATE REDUCTASE, CHLOROPLASTIC-RELATED"/>
    <property type="match status" value="1"/>
</dbReference>
<sequence length="197" mass="20871">MLIAPLINHIRPGALPTVFGLSGYSGAGTIPMTDPDGRPTTAPKVPPATLMGGVKPYSLTDHIHEREAGFHLAELLSSGAAPLKVAFVPAVAPWFSGIIATVSIPLTGKMTAREVVALFEEKYKGDKLVRIVKDVPQLPDIEGKHTWTVGGFQVHSEGDRVVIVGGLDNLLKGAATQCIQNLNLALGYDEYTGIPVE</sequence>
<dbReference type="EMBL" id="BRPK01000009">
    <property type="protein sequence ID" value="GLB41237.1"/>
    <property type="molecule type" value="Genomic_DNA"/>
</dbReference>
<dbReference type="InterPro" id="IPR058924">
    <property type="entry name" value="AGPR_dimerisation_dom"/>
</dbReference>
<evidence type="ECO:0000313" key="3">
    <source>
        <dbReference type="Proteomes" id="UP001063166"/>
    </source>
</evidence>
<dbReference type="GO" id="GO:0016301">
    <property type="term" value="F:kinase activity"/>
    <property type="evidence" value="ECO:0007669"/>
    <property type="project" value="UniProtKB-KW"/>
</dbReference>
<dbReference type="AlphaFoldDB" id="A0A9P3PTV4"/>
<dbReference type="InterPro" id="IPR050085">
    <property type="entry name" value="AGPR"/>
</dbReference>
<comment type="caution">
    <text evidence="2">The sequence shown here is derived from an EMBL/GenBank/DDBJ whole genome shotgun (WGS) entry which is preliminary data.</text>
</comment>
<name>A0A9P3PTV4_LYOSH</name>
<evidence type="ECO:0000259" key="1">
    <source>
        <dbReference type="Pfam" id="PF22698"/>
    </source>
</evidence>
<protein>
    <submittedName>
        <fullName evidence="2">Acetylglutamate kinase</fullName>
    </submittedName>
</protein>
<keyword evidence="2" id="KW-0418">Kinase</keyword>
<reference evidence="2" key="1">
    <citation type="submission" date="2022-07" db="EMBL/GenBank/DDBJ databases">
        <title>The genome of Lyophyllum shimeji provides insight into the initial evolution of ectomycorrhizal fungal genome.</title>
        <authorList>
            <person name="Kobayashi Y."/>
            <person name="Shibata T."/>
            <person name="Hirakawa H."/>
            <person name="Shigenobu S."/>
            <person name="Nishiyama T."/>
            <person name="Yamada A."/>
            <person name="Hasebe M."/>
            <person name="Kawaguchi M."/>
        </authorList>
    </citation>
    <scope>NUCLEOTIDE SEQUENCE</scope>
    <source>
        <strain evidence="2">AT787</strain>
    </source>
</reference>
<feature type="domain" description="N-acetyl-gamma-glutamyl-phosphate reductase dimerisation" evidence="1">
    <location>
        <begin position="2"/>
        <end position="169"/>
    </location>
</feature>